<feature type="transmembrane region" description="Helical" evidence="1">
    <location>
        <begin position="138"/>
        <end position="158"/>
    </location>
</feature>
<evidence type="ECO:0000256" key="1">
    <source>
        <dbReference type="SAM" id="Phobius"/>
    </source>
</evidence>
<organism evidence="2 3">
    <name type="scientific">Peptacetobacter hominis</name>
    <dbReference type="NCBI Taxonomy" id="2743610"/>
    <lineage>
        <taxon>Bacteria</taxon>
        <taxon>Bacillati</taxon>
        <taxon>Bacillota</taxon>
        <taxon>Clostridia</taxon>
        <taxon>Peptostreptococcales</taxon>
        <taxon>Peptostreptococcaceae</taxon>
        <taxon>Peptacetobacter</taxon>
    </lineage>
</organism>
<keyword evidence="1" id="KW-0472">Membrane</keyword>
<keyword evidence="3" id="KW-1185">Reference proteome</keyword>
<dbReference type="Pfam" id="PF07456">
    <property type="entry name" value="Hpre_diP_synt_I"/>
    <property type="match status" value="1"/>
</dbReference>
<dbReference type="Gene3D" id="1.10.1760.20">
    <property type="match status" value="1"/>
</dbReference>
<evidence type="ECO:0000313" key="3">
    <source>
        <dbReference type="Proteomes" id="UP000317863"/>
    </source>
</evidence>
<accession>A0A544QXV9</accession>
<gene>
    <name evidence="2" type="ORF">EXD82_01640</name>
</gene>
<feature type="transmembrane region" description="Helical" evidence="1">
    <location>
        <begin position="52"/>
        <end position="77"/>
    </location>
</feature>
<reference evidence="2 3" key="1">
    <citation type="submission" date="2019-02" db="EMBL/GenBank/DDBJ databases">
        <title>Peptostreptococcaceae bacterium ZHW00191 nov., a new bacterium isolated from the human gut.</title>
        <authorList>
            <person name="Zhou H.-W."/>
            <person name="Chen X.-J."/>
        </authorList>
    </citation>
    <scope>NUCLEOTIDE SEQUENCE [LARGE SCALE GENOMIC DNA]</scope>
    <source>
        <strain evidence="2 3">ZHW00191</strain>
    </source>
</reference>
<dbReference type="RefSeq" id="WP_142535179.1">
    <property type="nucleotide sequence ID" value="NZ_SGJB01000002.1"/>
</dbReference>
<feature type="transmembrane region" description="Helical" evidence="1">
    <location>
        <begin position="83"/>
        <end position="102"/>
    </location>
</feature>
<keyword evidence="1" id="KW-1133">Transmembrane helix</keyword>
<dbReference type="PIRSF" id="PIRSF027391">
    <property type="entry name" value="Hpre_diP_synt_I"/>
    <property type="match status" value="1"/>
</dbReference>
<dbReference type="AlphaFoldDB" id="A0A544QXV9"/>
<feature type="transmembrane region" description="Helical" evidence="1">
    <location>
        <begin position="109"/>
        <end position="132"/>
    </location>
</feature>
<dbReference type="OrthoDB" id="9799095at2"/>
<sequence>MNSNKISTKKLVFLSLMVGYSLILYIIETFIPNPMMVMFPGAKLGLSNIITLVCLMTIGLKDTFIVLIVRIIISSIFAGPMSYFLFSIAGGYLSLAVMYIISRIKGFSIIGISISGALAHNIGQLLVASFIIKNLMMVSYLPFMLVTSIATGVFVGIVSKFMIPYTNRIIEKGKI</sequence>
<protein>
    <submittedName>
        <fullName evidence="2">Gx transporter family protein</fullName>
    </submittedName>
</protein>
<dbReference type="EMBL" id="SGJB01000002">
    <property type="protein sequence ID" value="TQQ85475.1"/>
    <property type="molecule type" value="Genomic_DNA"/>
</dbReference>
<evidence type="ECO:0000313" key="2">
    <source>
        <dbReference type="EMBL" id="TQQ85475.1"/>
    </source>
</evidence>
<dbReference type="InterPro" id="IPR010898">
    <property type="entry name" value="Hpre_diP_synth_I"/>
</dbReference>
<name>A0A544QXV9_9FIRM</name>
<comment type="caution">
    <text evidence="2">The sequence shown here is derived from an EMBL/GenBank/DDBJ whole genome shotgun (WGS) entry which is preliminary data.</text>
</comment>
<dbReference type="Proteomes" id="UP000317863">
    <property type="component" value="Unassembled WGS sequence"/>
</dbReference>
<proteinExistence type="predicted"/>
<feature type="transmembrane region" description="Helical" evidence="1">
    <location>
        <begin position="12"/>
        <end position="31"/>
    </location>
</feature>
<dbReference type="InterPro" id="IPR014535">
    <property type="entry name" value="Hpre_diP_synt_I"/>
</dbReference>
<keyword evidence="1" id="KW-0812">Transmembrane</keyword>